<reference evidence="1 2" key="1">
    <citation type="submission" date="2021-06" db="EMBL/GenBank/DDBJ databases">
        <authorList>
            <person name="Palmer J.M."/>
        </authorList>
    </citation>
    <scope>NUCLEOTIDE SEQUENCE [LARGE SCALE GENOMIC DNA]</scope>
    <source>
        <strain evidence="1 2">MEX-2019</strain>
        <tissue evidence="1">Muscle</tissue>
    </source>
</reference>
<evidence type="ECO:0000313" key="2">
    <source>
        <dbReference type="Proteomes" id="UP001311232"/>
    </source>
</evidence>
<evidence type="ECO:0000313" key="1">
    <source>
        <dbReference type="EMBL" id="KAK5620059.1"/>
    </source>
</evidence>
<gene>
    <name evidence="1" type="ORF">CRENBAI_002679</name>
</gene>
<dbReference type="AlphaFoldDB" id="A0AAV9SFL0"/>
<keyword evidence="2" id="KW-1185">Reference proteome</keyword>
<proteinExistence type="predicted"/>
<comment type="caution">
    <text evidence="1">The sequence shown here is derived from an EMBL/GenBank/DDBJ whole genome shotgun (WGS) entry which is preliminary data.</text>
</comment>
<protein>
    <submittedName>
        <fullName evidence="1">Uncharacterized protein</fullName>
    </submittedName>
</protein>
<accession>A0AAV9SFL0</accession>
<dbReference type="Proteomes" id="UP001311232">
    <property type="component" value="Unassembled WGS sequence"/>
</dbReference>
<sequence>MPLPAPCLTSLVPIIDPLSVPGLLNQPSPWIIQPKVTCLSHLRCGDPWLLPTEVSHLGFKFNPRKGQSWMEGRSPDDFAADYSLRWAPVCFVDKTKPTEMDKEGSPNDGSVEDARSPWEDFYLIPPGSTALLTLFRTVLCVKTIRPSERGSKNLK</sequence>
<name>A0AAV9SFL0_9TELE</name>
<dbReference type="EMBL" id="JAHHUM010000400">
    <property type="protein sequence ID" value="KAK5620059.1"/>
    <property type="molecule type" value="Genomic_DNA"/>
</dbReference>
<organism evidence="1 2">
    <name type="scientific">Crenichthys baileyi</name>
    <name type="common">White River springfish</name>
    <dbReference type="NCBI Taxonomy" id="28760"/>
    <lineage>
        <taxon>Eukaryota</taxon>
        <taxon>Metazoa</taxon>
        <taxon>Chordata</taxon>
        <taxon>Craniata</taxon>
        <taxon>Vertebrata</taxon>
        <taxon>Euteleostomi</taxon>
        <taxon>Actinopterygii</taxon>
        <taxon>Neopterygii</taxon>
        <taxon>Teleostei</taxon>
        <taxon>Neoteleostei</taxon>
        <taxon>Acanthomorphata</taxon>
        <taxon>Ovalentaria</taxon>
        <taxon>Atherinomorphae</taxon>
        <taxon>Cyprinodontiformes</taxon>
        <taxon>Goodeidae</taxon>
        <taxon>Crenichthys</taxon>
    </lineage>
</organism>